<evidence type="ECO:0000313" key="5">
    <source>
        <dbReference type="Proteomes" id="UP000694546"/>
    </source>
</evidence>
<dbReference type="Proteomes" id="UP000694546">
    <property type="component" value="Chromosome 13"/>
</dbReference>
<feature type="compositionally biased region" description="Basic and acidic residues" evidence="2">
    <location>
        <begin position="87"/>
        <end position="96"/>
    </location>
</feature>
<feature type="domain" description="Scaffolding anchor of CK1" evidence="3">
    <location>
        <begin position="17"/>
        <end position="205"/>
    </location>
</feature>
<evidence type="ECO:0000259" key="3">
    <source>
        <dbReference type="Pfam" id="PF07894"/>
    </source>
</evidence>
<organism evidence="4 5">
    <name type="scientific">Gadus morhua</name>
    <name type="common">Atlantic cod</name>
    <dbReference type="NCBI Taxonomy" id="8049"/>
    <lineage>
        <taxon>Eukaryota</taxon>
        <taxon>Metazoa</taxon>
        <taxon>Chordata</taxon>
        <taxon>Craniata</taxon>
        <taxon>Vertebrata</taxon>
        <taxon>Euteleostomi</taxon>
        <taxon>Actinopterygii</taxon>
        <taxon>Neopterygii</taxon>
        <taxon>Teleostei</taxon>
        <taxon>Neoteleostei</taxon>
        <taxon>Acanthomorphata</taxon>
        <taxon>Zeiogadaria</taxon>
        <taxon>Gadariae</taxon>
        <taxon>Gadiformes</taxon>
        <taxon>Gadoidei</taxon>
        <taxon>Gadidae</taxon>
        <taxon>Gadus</taxon>
    </lineage>
</organism>
<feature type="compositionally biased region" description="Basic and acidic residues" evidence="2">
    <location>
        <begin position="383"/>
        <end position="394"/>
    </location>
</feature>
<dbReference type="Pfam" id="PF07894">
    <property type="entry name" value="SACK1"/>
    <property type="match status" value="2"/>
</dbReference>
<name>A0A8C5BI35_GADMO</name>
<protein>
    <submittedName>
        <fullName evidence="4">Family with sequence similarity 83 member E</fullName>
    </submittedName>
</protein>
<dbReference type="InterPro" id="IPR050944">
    <property type="entry name" value="FAM83"/>
</dbReference>
<evidence type="ECO:0000313" key="4">
    <source>
        <dbReference type="Ensembl" id="ENSGMOP00000046658.1"/>
    </source>
</evidence>
<evidence type="ECO:0000256" key="2">
    <source>
        <dbReference type="SAM" id="MobiDB-lite"/>
    </source>
</evidence>
<keyword evidence="5" id="KW-1185">Reference proteome</keyword>
<dbReference type="InterPro" id="IPR012461">
    <property type="entry name" value="SACK1"/>
</dbReference>
<reference evidence="4" key="1">
    <citation type="submission" date="2025-08" db="UniProtKB">
        <authorList>
            <consortium name="Ensembl"/>
        </authorList>
    </citation>
    <scope>IDENTIFICATION</scope>
</reference>
<dbReference type="GeneTree" id="ENSGT00940000164021"/>
<dbReference type="AlphaFoldDB" id="A0A8C5BI35"/>
<feature type="region of interest" description="Disordered" evidence="2">
    <location>
        <begin position="79"/>
        <end position="102"/>
    </location>
</feature>
<dbReference type="PANTHER" id="PTHR16181:SF29">
    <property type="entry name" value="PROTEIN FAM83A-RELATED"/>
    <property type="match status" value="1"/>
</dbReference>
<dbReference type="PANTHER" id="PTHR16181">
    <property type="entry name" value="PROTEIN FAM83A-RELATED"/>
    <property type="match status" value="1"/>
</dbReference>
<feature type="domain" description="Scaffolding anchor of CK1" evidence="3">
    <location>
        <begin position="248"/>
        <end position="281"/>
    </location>
</feature>
<feature type="compositionally biased region" description="Basic and acidic residues" evidence="2">
    <location>
        <begin position="344"/>
        <end position="360"/>
    </location>
</feature>
<proteinExistence type="inferred from homology"/>
<dbReference type="Gene3D" id="3.30.870.10">
    <property type="entry name" value="Endonuclease Chain A"/>
    <property type="match status" value="2"/>
</dbReference>
<dbReference type="GO" id="GO:0007165">
    <property type="term" value="P:signal transduction"/>
    <property type="evidence" value="ECO:0007669"/>
    <property type="project" value="TreeGrafter"/>
</dbReference>
<reference evidence="4" key="2">
    <citation type="submission" date="2025-09" db="UniProtKB">
        <authorList>
            <consortium name="Ensembl"/>
        </authorList>
    </citation>
    <scope>IDENTIFICATION</scope>
</reference>
<comment type="similarity">
    <text evidence="1">Belongs to the FAM83 family.</text>
</comment>
<feature type="region of interest" description="Disordered" evidence="2">
    <location>
        <begin position="342"/>
        <end position="394"/>
    </location>
</feature>
<dbReference type="GO" id="GO:0019901">
    <property type="term" value="F:protein kinase binding"/>
    <property type="evidence" value="ECO:0007669"/>
    <property type="project" value="TreeGrafter"/>
</dbReference>
<dbReference type="Ensembl" id="ENSGMOT00000028142.1">
    <property type="protein sequence ID" value="ENSGMOP00000046658.1"/>
    <property type="gene ID" value="ENSGMOG00000028093.1"/>
</dbReference>
<gene>
    <name evidence="4" type="primary">fam83e</name>
</gene>
<evidence type="ECO:0000256" key="1">
    <source>
        <dbReference type="ARBA" id="ARBA00006937"/>
    </source>
</evidence>
<sequence>MSNSHQQSLDEEAVFLPVTEACPEFLHCESERLAVERLMSVGPAAFYACLGAENLGGFLSQEEVNHISGWAHDYTVSRTQAVPESRGGGEEEKEGNGEDGGSSAARCLSSCYFPTHSDVPAPCLDLGWPERSIWPGRDCVKVLTNPPEEGQPSIREIVRRHLQQASQVIAIATDRLTDNVVIGDLHSAASRGVPVYIILNQRSTQEDCTPSMLRHPVGRTLTILDIYEMFMRLKIEFIGLALLYRLHKADAHLHRHLVTLLSGPVVGSFDREFRILFAASLPVPEVRAAPLTVGDTTHYRMNESSDLWYPNRPLLGPLLSPPPPPPEGTPLDWEALGVFRRKSYPHDSPTDPSVEARERPTQNFAPFEKQPPVEDDFSRNITKRLDTRYTKTQS</sequence>
<dbReference type="SUPFAM" id="SSF56024">
    <property type="entry name" value="Phospholipase D/nuclease"/>
    <property type="match status" value="1"/>
</dbReference>
<accession>A0A8C5BI35</accession>